<dbReference type="Proteomes" id="UP001064933">
    <property type="component" value="Chromosome"/>
</dbReference>
<evidence type="ECO:0008006" key="4">
    <source>
        <dbReference type="Google" id="ProtNLM"/>
    </source>
</evidence>
<sequence length="191" mass="20417">MRRAGFLALLALLALPAVRGALETRMSLHMAVELPWLFIVGWMIGSLKTPAFDRLERVDAAGLLGATVASCVLALWMVPAALDLAVLEPGVAVGKCAMWVGAGWVLRRSRQRMPPVVAAFFLVNAAWMMATAGLLYLEAEQALCVNYRVDDQQVTGLALIAWSLVLGGVGLAALGPLLRTPDDPLRIDAEA</sequence>
<keyword evidence="1" id="KW-1133">Transmembrane helix</keyword>
<dbReference type="EMBL" id="CP104562">
    <property type="protein sequence ID" value="UXH79953.1"/>
    <property type="molecule type" value="Genomic_DNA"/>
</dbReference>
<reference evidence="2" key="1">
    <citation type="submission" date="2022-10" db="EMBL/GenBank/DDBJ databases">
        <title>Characterization and whole genome sequencing of a new Roseateles species, isolated from fresh water.</title>
        <authorList>
            <person name="Guliayeva D.Y."/>
            <person name="Akhremchuk A.E."/>
            <person name="Sikolenko M.A."/>
            <person name="Valentovich L.N."/>
            <person name="Sidarenka A.V."/>
        </authorList>
    </citation>
    <scope>NUCLEOTIDE SEQUENCE</scope>
    <source>
        <strain evidence="2">BIM B-1768</strain>
    </source>
</reference>
<evidence type="ECO:0000256" key="1">
    <source>
        <dbReference type="SAM" id="Phobius"/>
    </source>
</evidence>
<gene>
    <name evidence="2" type="ORF">N4261_08770</name>
</gene>
<protein>
    <recommendedName>
        <fullName evidence="4">Transmembrane protein</fullName>
    </recommendedName>
</protein>
<feature type="transmembrane region" description="Helical" evidence="1">
    <location>
        <begin position="60"/>
        <end position="78"/>
    </location>
</feature>
<keyword evidence="3" id="KW-1185">Reference proteome</keyword>
<feature type="transmembrane region" description="Helical" evidence="1">
    <location>
        <begin position="118"/>
        <end position="137"/>
    </location>
</feature>
<dbReference type="RefSeq" id="WP_261759771.1">
    <property type="nucleotide sequence ID" value="NZ_CP104562.2"/>
</dbReference>
<evidence type="ECO:0000313" key="3">
    <source>
        <dbReference type="Proteomes" id="UP001064933"/>
    </source>
</evidence>
<keyword evidence="1" id="KW-0472">Membrane</keyword>
<evidence type="ECO:0000313" key="2">
    <source>
        <dbReference type="EMBL" id="UXH79953.1"/>
    </source>
</evidence>
<accession>A0ABY6B3J6</accession>
<feature type="transmembrane region" description="Helical" evidence="1">
    <location>
        <begin position="84"/>
        <end position="106"/>
    </location>
</feature>
<proteinExistence type="predicted"/>
<feature type="transmembrane region" description="Helical" evidence="1">
    <location>
        <begin position="30"/>
        <end position="48"/>
    </location>
</feature>
<keyword evidence="1" id="KW-0812">Transmembrane</keyword>
<name>A0ABY6B3J6_9BURK</name>
<organism evidence="2 3">
    <name type="scientific">Roseateles amylovorans</name>
    <dbReference type="NCBI Taxonomy" id="2978473"/>
    <lineage>
        <taxon>Bacteria</taxon>
        <taxon>Pseudomonadati</taxon>
        <taxon>Pseudomonadota</taxon>
        <taxon>Betaproteobacteria</taxon>
        <taxon>Burkholderiales</taxon>
        <taxon>Sphaerotilaceae</taxon>
        <taxon>Roseateles</taxon>
    </lineage>
</organism>
<feature type="transmembrane region" description="Helical" evidence="1">
    <location>
        <begin position="157"/>
        <end position="178"/>
    </location>
</feature>